<dbReference type="HOGENOM" id="CLU_172494_0_0_9"/>
<proteinExistence type="predicted"/>
<keyword evidence="1" id="KW-0472">Membrane</keyword>
<evidence type="ECO:0000313" key="2">
    <source>
        <dbReference type="EMBL" id="AEO05343.1"/>
    </source>
</evidence>
<protein>
    <recommendedName>
        <fullName evidence="4">DUF3325 domain-containing protein</fullName>
    </recommendedName>
</protein>
<feature type="transmembrane region" description="Helical" evidence="1">
    <location>
        <begin position="91"/>
        <end position="110"/>
    </location>
</feature>
<feature type="transmembrane region" description="Helical" evidence="1">
    <location>
        <begin position="64"/>
        <end position="84"/>
    </location>
</feature>
<dbReference type="RefSeq" id="WP_010989426.1">
    <property type="nucleotide sequence ID" value="NC_017544.1"/>
</dbReference>
<dbReference type="KEGG" id="lmt:LMRG_00024"/>
<accession>A0A0H3GDP4</accession>
<reference evidence="3" key="1">
    <citation type="submission" date="2010-04" db="EMBL/GenBank/DDBJ databases">
        <title>The genome sequence of Listeria monocytogenes strain 10403S.</title>
        <authorList>
            <consortium name="The Broad Institute Genome Sequencing Platform"/>
            <consortium name="The Broad Institute Genome Sequencing Center for Infectious Disease."/>
            <person name="Borowsky M."/>
            <person name="Borodovsky M."/>
            <person name="Young S.K."/>
            <person name="Zeng Q."/>
            <person name="Koehrsen M."/>
            <person name="Fitzgerald M."/>
            <person name="Wiedmann M."/>
            <person name="Swaminathan B."/>
            <person name="Lauer P."/>
            <person name="Portnoy D."/>
            <person name="Cossart P."/>
            <person name="Buchrieser C."/>
            <person name="Higgins D."/>
            <person name="Abouelleil A."/>
            <person name="Alvarado L."/>
            <person name="Arachchi H.M."/>
            <person name="Berlin A."/>
            <person name="Borenstein D."/>
            <person name="Brown A."/>
            <person name="Chapman S.B."/>
            <person name="Chen Z."/>
            <person name="Dunbar C.D."/>
            <person name="Engels R."/>
            <person name="Freedman E."/>
            <person name="Gearin G."/>
            <person name="Gellesch M."/>
            <person name="Goldberg J."/>
            <person name="Griggs A."/>
            <person name="Gujja S."/>
            <person name="Heilman E."/>
            <person name="Heiman D."/>
            <person name="Howarth C."/>
            <person name="Jen D."/>
            <person name="Larson L."/>
            <person name="Lui A."/>
            <person name="MacDonald J."/>
            <person name="Mehta T."/>
            <person name="Montmayeur A."/>
            <person name="Neiman D."/>
            <person name="Park D."/>
            <person name="Pearson M."/>
            <person name="Priest M."/>
            <person name="Richards J."/>
            <person name="Roberts A."/>
            <person name="Saif S."/>
            <person name="Shea T."/>
            <person name="Shenoy N."/>
            <person name="Sisk P."/>
            <person name="Stolte C."/>
            <person name="Sykes S."/>
            <person name="Walk T."/>
            <person name="White J."/>
            <person name="Yandava C."/>
            <person name="Haas B."/>
            <person name="Nusbaum C."/>
            <person name="Birren B."/>
        </authorList>
    </citation>
    <scope>NUCLEOTIDE SEQUENCE [LARGE SCALE GENOMIC DNA]</scope>
    <source>
        <strain evidence="3">10403S</strain>
    </source>
</reference>
<dbReference type="EMBL" id="CP002002">
    <property type="protein sequence ID" value="AEO05343.1"/>
    <property type="molecule type" value="Genomic_DNA"/>
</dbReference>
<evidence type="ECO:0000313" key="3">
    <source>
        <dbReference type="Proteomes" id="UP000001288"/>
    </source>
</evidence>
<feature type="transmembrane region" description="Helical" evidence="1">
    <location>
        <begin position="6"/>
        <end position="26"/>
    </location>
</feature>
<evidence type="ECO:0008006" key="4">
    <source>
        <dbReference type="Google" id="ProtNLM"/>
    </source>
</evidence>
<evidence type="ECO:0000256" key="1">
    <source>
        <dbReference type="SAM" id="Phobius"/>
    </source>
</evidence>
<name>A0A0H3GDP4_LISM4</name>
<sequence>MIYYICALYTFISALVSFGFSLDALLKSRKVNGDALINAKYAVSRSLSLLIVALGLFIFKSDAFLVALSLVMIGAQLFDGIIGIKISTFKTVGPLLTAVGNVIMLILFLTI</sequence>
<gene>
    <name evidence="2" type="ordered locus">LMRG_00024</name>
</gene>
<organism evidence="2 3">
    <name type="scientific">Listeria monocytogenes serotype 1/2a (strain 10403S)</name>
    <dbReference type="NCBI Taxonomy" id="393133"/>
    <lineage>
        <taxon>Bacteria</taxon>
        <taxon>Bacillati</taxon>
        <taxon>Bacillota</taxon>
        <taxon>Bacilli</taxon>
        <taxon>Bacillales</taxon>
        <taxon>Listeriaceae</taxon>
        <taxon>Listeria</taxon>
    </lineage>
</organism>
<dbReference type="Proteomes" id="UP000001288">
    <property type="component" value="Chromosome"/>
</dbReference>
<feature type="transmembrane region" description="Helical" evidence="1">
    <location>
        <begin position="38"/>
        <end position="58"/>
    </location>
</feature>
<keyword evidence="1" id="KW-1133">Transmembrane helix</keyword>
<keyword evidence="1" id="KW-0812">Transmembrane</keyword>
<dbReference type="AlphaFoldDB" id="A0A0H3GDP4"/>